<accession>A0A645FAD1</accession>
<sequence length="80" mass="9319">MITVLQLFKLKFGFNIPTISMIKVADIEIAFDIISTGFKRKILIALSLTAQFRKVDLFFQHILNRQLHTILHITLRTCLF</sequence>
<evidence type="ECO:0000313" key="1">
    <source>
        <dbReference type="EMBL" id="MPN09514.1"/>
    </source>
</evidence>
<protein>
    <submittedName>
        <fullName evidence="1">Uncharacterized protein</fullName>
    </submittedName>
</protein>
<comment type="caution">
    <text evidence="1">The sequence shown here is derived from an EMBL/GenBank/DDBJ whole genome shotgun (WGS) entry which is preliminary data.</text>
</comment>
<proteinExistence type="predicted"/>
<organism evidence="1">
    <name type="scientific">bioreactor metagenome</name>
    <dbReference type="NCBI Taxonomy" id="1076179"/>
    <lineage>
        <taxon>unclassified sequences</taxon>
        <taxon>metagenomes</taxon>
        <taxon>ecological metagenomes</taxon>
    </lineage>
</organism>
<dbReference type="EMBL" id="VSSQ01055631">
    <property type="protein sequence ID" value="MPN09514.1"/>
    <property type="molecule type" value="Genomic_DNA"/>
</dbReference>
<dbReference type="AlphaFoldDB" id="A0A645FAD1"/>
<name>A0A645FAD1_9ZZZZ</name>
<gene>
    <name evidence="1" type="ORF">SDC9_156805</name>
</gene>
<reference evidence="1" key="1">
    <citation type="submission" date="2019-08" db="EMBL/GenBank/DDBJ databases">
        <authorList>
            <person name="Kucharzyk K."/>
            <person name="Murdoch R.W."/>
            <person name="Higgins S."/>
            <person name="Loffler F."/>
        </authorList>
    </citation>
    <scope>NUCLEOTIDE SEQUENCE</scope>
</reference>